<evidence type="ECO:0000313" key="8">
    <source>
        <dbReference type="Proteomes" id="UP000729733"/>
    </source>
</evidence>
<keyword evidence="3 6" id="KW-0812">Transmembrane</keyword>
<dbReference type="GO" id="GO:0005886">
    <property type="term" value="C:plasma membrane"/>
    <property type="evidence" value="ECO:0007669"/>
    <property type="project" value="UniProtKB-SubCell"/>
</dbReference>
<keyword evidence="4 6" id="KW-1133">Transmembrane helix</keyword>
<keyword evidence="5 6" id="KW-0472">Membrane</keyword>
<evidence type="ECO:0000256" key="5">
    <source>
        <dbReference type="ARBA" id="ARBA00023136"/>
    </source>
</evidence>
<reference evidence="7" key="1">
    <citation type="journal article" date="2021" name="Antonie Van Leeuwenhoek">
        <title>Draft genome and description of Waterburya agarophytonicola gen. nov. sp. nov. (Pleurocapsales, Cyanobacteria): a seaweed symbiont.</title>
        <authorList>
            <person name="Bonthond G."/>
            <person name="Shalygin S."/>
            <person name="Bayer T."/>
            <person name="Weinberger F."/>
        </authorList>
    </citation>
    <scope>NUCLEOTIDE SEQUENCE</scope>
    <source>
        <strain evidence="7">KI4</strain>
    </source>
</reference>
<comment type="caution">
    <text evidence="7">The sequence shown here is derived from an EMBL/GenBank/DDBJ whole genome shotgun (WGS) entry which is preliminary data.</text>
</comment>
<dbReference type="Proteomes" id="UP000729733">
    <property type="component" value="Unassembled WGS sequence"/>
</dbReference>
<accession>A0A964BM64</accession>
<dbReference type="Pfam" id="PF01943">
    <property type="entry name" value="Polysacc_synt"/>
    <property type="match status" value="1"/>
</dbReference>
<keyword evidence="2" id="KW-1003">Cell membrane</keyword>
<protein>
    <submittedName>
        <fullName evidence="7">Oligosaccharide flippase family protein</fullName>
    </submittedName>
</protein>
<feature type="transmembrane region" description="Helical" evidence="6">
    <location>
        <begin position="373"/>
        <end position="394"/>
    </location>
</feature>
<feature type="transmembrane region" description="Helical" evidence="6">
    <location>
        <begin position="101"/>
        <end position="118"/>
    </location>
</feature>
<evidence type="ECO:0000256" key="6">
    <source>
        <dbReference type="SAM" id="Phobius"/>
    </source>
</evidence>
<keyword evidence="8" id="KW-1185">Reference proteome</keyword>
<dbReference type="InterPro" id="IPR002797">
    <property type="entry name" value="Polysacc_synth"/>
</dbReference>
<evidence type="ECO:0000256" key="3">
    <source>
        <dbReference type="ARBA" id="ARBA00022692"/>
    </source>
</evidence>
<feature type="transmembrane region" description="Helical" evidence="6">
    <location>
        <begin position="7"/>
        <end position="25"/>
    </location>
</feature>
<feature type="transmembrane region" description="Helical" evidence="6">
    <location>
        <begin position="281"/>
        <end position="303"/>
    </location>
</feature>
<dbReference type="PANTHER" id="PTHR30250:SF11">
    <property type="entry name" value="O-ANTIGEN TRANSPORTER-RELATED"/>
    <property type="match status" value="1"/>
</dbReference>
<feature type="transmembrane region" description="Helical" evidence="6">
    <location>
        <begin position="162"/>
        <end position="189"/>
    </location>
</feature>
<name>A0A964BM64_9CYAN</name>
<feature type="transmembrane region" description="Helical" evidence="6">
    <location>
        <begin position="77"/>
        <end position="95"/>
    </location>
</feature>
<evidence type="ECO:0000256" key="4">
    <source>
        <dbReference type="ARBA" id="ARBA00022989"/>
    </source>
</evidence>
<evidence type="ECO:0000256" key="1">
    <source>
        <dbReference type="ARBA" id="ARBA00004651"/>
    </source>
</evidence>
<dbReference type="EMBL" id="JADWDC010000005">
    <property type="protein sequence ID" value="MCC0175954.1"/>
    <property type="molecule type" value="Genomic_DNA"/>
</dbReference>
<evidence type="ECO:0000313" key="7">
    <source>
        <dbReference type="EMBL" id="MCC0175954.1"/>
    </source>
</evidence>
<dbReference type="RefSeq" id="WP_229638982.1">
    <property type="nucleotide sequence ID" value="NZ_JADWDC010000005.1"/>
</dbReference>
<comment type="subcellular location">
    <subcellularLocation>
        <location evidence="1">Cell membrane</location>
        <topology evidence="1">Multi-pass membrane protein</topology>
    </subcellularLocation>
</comment>
<feature type="transmembrane region" description="Helical" evidence="6">
    <location>
        <begin position="346"/>
        <end position="367"/>
    </location>
</feature>
<feature type="transmembrane region" description="Helical" evidence="6">
    <location>
        <begin position="125"/>
        <end position="142"/>
    </location>
</feature>
<organism evidence="7 8">
    <name type="scientific">Waterburya agarophytonicola KI4</name>
    <dbReference type="NCBI Taxonomy" id="2874699"/>
    <lineage>
        <taxon>Bacteria</taxon>
        <taxon>Bacillati</taxon>
        <taxon>Cyanobacteriota</taxon>
        <taxon>Cyanophyceae</taxon>
        <taxon>Pleurocapsales</taxon>
        <taxon>Hyellaceae</taxon>
        <taxon>Waterburya</taxon>
        <taxon>Waterburya agarophytonicola</taxon>
    </lineage>
</organism>
<dbReference type="PANTHER" id="PTHR30250">
    <property type="entry name" value="PST FAMILY PREDICTED COLANIC ACID TRANSPORTER"/>
    <property type="match status" value="1"/>
</dbReference>
<sequence>MTIFKSFILKLGVQGVYFVILARTFEPTRYGAYVGIVAIVSIFIPFASLGAGEVLIQNVSRDRTLFREYWGTTILKTLIFGSIFTSLILIIYQFIPIPGISIWAVFLVSLANLIFLRLNDTTRDVFIAVGLISHTAKSIIMVALNRSFASVLFLLCFDDHSILTWCILYCFATFVASLMSTFLVIKQVAYPKFNLSKVGKELRLGLSFAVGISAQNIYNDLDKSMLAKLSTLEATGIYGAAYQILNVAFTPIQSVALASFRKFFQQGASGIKGSFALCKKLLPMSLAYSMIAIAGIAICSPIIPKILGSEYQDSAAALIWLSPTIVFRTMHFFAADTLTGANYQSVRTTAQVIVAIFNGLLNFWLIPLYGWHGAIWATIASEFLLMVFLWGAIYKYHNQST</sequence>
<dbReference type="InterPro" id="IPR050833">
    <property type="entry name" value="Poly_Biosynth_Transport"/>
</dbReference>
<proteinExistence type="predicted"/>
<dbReference type="AlphaFoldDB" id="A0A964BM64"/>
<feature type="transmembrane region" description="Helical" evidence="6">
    <location>
        <begin position="31"/>
        <end position="56"/>
    </location>
</feature>
<gene>
    <name evidence="7" type="ORF">I4641_03030</name>
</gene>
<feature type="transmembrane region" description="Helical" evidence="6">
    <location>
        <begin position="315"/>
        <end position="334"/>
    </location>
</feature>
<evidence type="ECO:0000256" key="2">
    <source>
        <dbReference type="ARBA" id="ARBA00022475"/>
    </source>
</evidence>